<evidence type="ECO:0008006" key="5">
    <source>
        <dbReference type="Google" id="ProtNLM"/>
    </source>
</evidence>
<evidence type="ECO:0000256" key="1">
    <source>
        <dbReference type="SAM" id="MobiDB-lite"/>
    </source>
</evidence>
<dbReference type="Pfam" id="PF14325">
    <property type="entry name" value="DUF4383"/>
    <property type="match status" value="1"/>
</dbReference>
<keyword evidence="4" id="KW-1185">Reference proteome</keyword>
<feature type="compositionally biased region" description="Basic and acidic residues" evidence="1">
    <location>
        <begin position="234"/>
        <end position="244"/>
    </location>
</feature>
<proteinExistence type="predicted"/>
<feature type="transmembrane region" description="Helical" evidence="2">
    <location>
        <begin position="131"/>
        <end position="154"/>
    </location>
</feature>
<keyword evidence="2" id="KW-0812">Transmembrane</keyword>
<protein>
    <recommendedName>
        <fullName evidence="5">DUF4383 domain-containing protein</fullName>
    </recommendedName>
</protein>
<evidence type="ECO:0000313" key="4">
    <source>
        <dbReference type="Proteomes" id="UP000242444"/>
    </source>
</evidence>
<feature type="compositionally biased region" description="Polar residues" evidence="1">
    <location>
        <begin position="33"/>
        <end position="44"/>
    </location>
</feature>
<reference evidence="3 4" key="1">
    <citation type="submission" date="2017-07" db="EMBL/GenBank/DDBJ databases">
        <title>Amycolatopsis antarcticus sp. nov., isolated from the surface of an Antarcticus brown macroalga.</title>
        <authorList>
            <person name="Wang J."/>
            <person name="Leiva S."/>
            <person name="Huang J."/>
            <person name="Huang Y."/>
        </authorList>
    </citation>
    <scope>NUCLEOTIDE SEQUENCE [LARGE SCALE GENOMIC DNA]</scope>
    <source>
        <strain evidence="3 4">AU-G6</strain>
    </source>
</reference>
<accession>A0A263CY72</accession>
<dbReference type="AlphaFoldDB" id="A0A263CY72"/>
<dbReference type="EMBL" id="NKYE01000021">
    <property type="protein sequence ID" value="OZM70367.1"/>
    <property type="molecule type" value="Genomic_DNA"/>
</dbReference>
<sequence>MEPDTHPGNGIGAERETAVRQRQSWPDGRQRINRSAASATVRPQESTHRGDCHGYPVPAAIGGRPHHSPRHPRSGTSLVERNVMNARNRADSNEFPTLPRMTALVVVVVYSVLGIAGVMSADEATDSNSVLFFSAAAMTNTVHLVVSVIGLLVVWKPHLARPYGLLLFFVFAGLTAYGTASAITASATDTVTVTWADNIVHATTSAVGLWLALRRDTSAVKGGTTGTENIPTVRRNEKRTARGR</sequence>
<feature type="transmembrane region" description="Helical" evidence="2">
    <location>
        <begin position="166"/>
        <end position="187"/>
    </location>
</feature>
<name>A0A263CY72_9PSEU</name>
<feature type="region of interest" description="Disordered" evidence="1">
    <location>
        <begin position="1"/>
        <end position="76"/>
    </location>
</feature>
<comment type="caution">
    <text evidence="3">The sequence shown here is derived from an EMBL/GenBank/DDBJ whole genome shotgun (WGS) entry which is preliminary data.</text>
</comment>
<feature type="compositionally biased region" description="Basic residues" evidence="1">
    <location>
        <begin position="64"/>
        <end position="73"/>
    </location>
</feature>
<evidence type="ECO:0000256" key="2">
    <source>
        <dbReference type="SAM" id="Phobius"/>
    </source>
</evidence>
<keyword evidence="2" id="KW-0472">Membrane</keyword>
<dbReference type="InParanoid" id="A0A263CY72"/>
<dbReference type="RefSeq" id="WP_094865662.1">
    <property type="nucleotide sequence ID" value="NZ_NKYE01000021.1"/>
</dbReference>
<feature type="transmembrane region" description="Helical" evidence="2">
    <location>
        <begin position="97"/>
        <end position="119"/>
    </location>
</feature>
<keyword evidence="2" id="KW-1133">Transmembrane helix</keyword>
<feature type="region of interest" description="Disordered" evidence="1">
    <location>
        <begin position="222"/>
        <end position="244"/>
    </location>
</feature>
<gene>
    <name evidence="3" type="ORF">CFN78_25965</name>
</gene>
<feature type="transmembrane region" description="Helical" evidence="2">
    <location>
        <begin position="193"/>
        <end position="213"/>
    </location>
</feature>
<organism evidence="3 4">
    <name type="scientific">Amycolatopsis antarctica</name>
    <dbReference type="NCBI Taxonomy" id="1854586"/>
    <lineage>
        <taxon>Bacteria</taxon>
        <taxon>Bacillati</taxon>
        <taxon>Actinomycetota</taxon>
        <taxon>Actinomycetes</taxon>
        <taxon>Pseudonocardiales</taxon>
        <taxon>Pseudonocardiaceae</taxon>
        <taxon>Amycolatopsis</taxon>
    </lineage>
</organism>
<evidence type="ECO:0000313" key="3">
    <source>
        <dbReference type="EMBL" id="OZM70367.1"/>
    </source>
</evidence>
<dbReference type="Proteomes" id="UP000242444">
    <property type="component" value="Unassembled WGS sequence"/>
</dbReference>